<evidence type="ECO:0000256" key="10">
    <source>
        <dbReference type="SAM" id="SignalP"/>
    </source>
</evidence>
<dbReference type="InterPro" id="IPR000743">
    <property type="entry name" value="Glyco_hydro_28"/>
</dbReference>
<dbReference type="GO" id="GO:0004650">
    <property type="term" value="F:polygalacturonase activity"/>
    <property type="evidence" value="ECO:0007669"/>
    <property type="project" value="InterPro"/>
</dbReference>
<dbReference type="GO" id="GO:0071555">
    <property type="term" value="P:cell wall organization"/>
    <property type="evidence" value="ECO:0007669"/>
    <property type="project" value="UniProtKB-KW"/>
</dbReference>
<dbReference type="InterPro" id="IPR012334">
    <property type="entry name" value="Pectin_lyas_fold"/>
</dbReference>
<evidence type="ECO:0000313" key="12">
    <source>
        <dbReference type="Proteomes" id="UP001346149"/>
    </source>
</evidence>
<comment type="similarity">
    <text evidence="2 8">Belongs to the glycosyl hydrolase 28 family.</text>
</comment>
<comment type="caution">
    <text evidence="11">The sequence shown here is derived from an EMBL/GenBank/DDBJ whole genome shotgun (WGS) entry which is preliminary data.</text>
</comment>
<keyword evidence="12" id="KW-1185">Reference proteome</keyword>
<protein>
    <recommendedName>
        <fullName evidence="13">Polygalacturonase</fullName>
    </recommendedName>
</protein>
<feature type="region of interest" description="Disordered" evidence="9">
    <location>
        <begin position="373"/>
        <end position="401"/>
    </location>
</feature>
<dbReference type="Proteomes" id="UP001346149">
    <property type="component" value="Unassembled WGS sequence"/>
</dbReference>
<name>A0AAN7R263_TRANT</name>
<evidence type="ECO:0000256" key="2">
    <source>
        <dbReference type="ARBA" id="ARBA00008834"/>
    </source>
</evidence>
<feature type="chain" id="PRO_5042948839" description="Polygalacturonase" evidence="10">
    <location>
        <begin position="27"/>
        <end position="401"/>
    </location>
</feature>
<dbReference type="PANTHER" id="PTHR31375">
    <property type="match status" value="1"/>
</dbReference>
<dbReference type="InterPro" id="IPR011050">
    <property type="entry name" value="Pectin_lyase_fold/virulence"/>
</dbReference>
<evidence type="ECO:0000256" key="5">
    <source>
        <dbReference type="ARBA" id="ARBA00022801"/>
    </source>
</evidence>
<proteinExistence type="inferred from homology"/>
<evidence type="ECO:0000256" key="6">
    <source>
        <dbReference type="ARBA" id="ARBA00023295"/>
    </source>
</evidence>
<organism evidence="11 12">
    <name type="scientific">Trapa natans</name>
    <name type="common">Water chestnut</name>
    <dbReference type="NCBI Taxonomy" id="22666"/>
    <lineage>
        <taxon>Eukaryota</taxon>
        <taxon>Viridiplantae</taxon>
        <taxon>Streptophyta</taxon>
        <taxon>Embryophyta</taxon>
        <taxon>Tracheophyta</taxon>
        <taxon>Spermatophyta</taxon>
        <taxon>Magnoliopsida</taxon>
        <taxon>eudicotyledons</taxon>
        <taxon>Gunneridae</taxon>
        <taxon>Pentapetalae</taxon>
        <taxon>rosids</taxon>
        <taxon>malvids</taxon>
        <taxon>Myrtales</taxon>
        <taxon>Lythraceae</taxon>
        <taxon>Trapa</taxon>
    </lineage>
</organism>
<keyword evidence="5 8" id="KW-0378">Hydrolase</keyword>
<keyword evidence="7" id="KW-0961">Cell wall biogenesis/degradation</keyword>
<evidence type="ECO:0000256" key="8">
    <source>
        <dbReference type="RuleBase" id="RU361169"/>
    </source>
</evidence>
<sequence>MEKPRFAFTILIAFLVWSSSFETCIAARRGRHWRQVSASLMTKKKTKSSHGSSGGQSHGGSSKQHKSPISSHKSPLAPPSPAPVSSTPKYSPPAAPPVGSRGKSSGATYNVMDFGAQGDGSSDDTKAFEGAWAAACKVEASTVLVPEGYEFLVGPISFSGPYCQADITFQLNGKIYAPTESDVWGRGLLWWIEFTKLKGITIQGSGTIDGRGSVWWDQAPYDDPIDDGEEELAVPYSDTVEGGSTMPALRFYGSFNVTVTGITIRNSPQCHLKFDNCVGVLVHDIAISSPGDSPNTDGIHLQNSKDVLIHSSDLACGERSSCISKIIENTDAVSKCGHELMTLTCAGGGVCVSCRRRLHLDTDRMLQRVRAQPGLRTRAWHQHRQPRQGQHQGLRLQHHRP</sequence>
<accession>A0AAN7R263</accession>
<keyword evidence="4" id="KW-0964">Secreted</keyword>
<dbReference type="GO" id="GO:0005975">
    <property type="term" value="P:carbohydrate metabolic process"/>
    <property type="evidence" value="ECO:0007669"/>
    <property type="project" value="InterPro"/>
</dbReference>
<keyword evidence="10" id="KW-0732">Signal</keyword>
<evidence type="ECO:0000256" key="4">
    <source>
        <dbReference type="ARBA" id="ARBA00022525"/>
    </source>
</evidence>
<evidence type="ECO:0000256" key="7">
    <source>
        <dbReference type="ARBA" id="ARBA00023316"/>
    </source>
</evidence>
<keyword evidence="3" id="KW-0134">Cell wall</keyword>
<evidence type="ECO:0000313" key="11">
    <source>
        <dbReference type="EMBL" id="KAK4785435.1"/>
    </source>
</evidence>
<evidence type="ECO:0000256" key="3">
    <source>
        <dbReference type="ARBA" id="ARBA00022512"/>
    </source>
</evidence>
<evidence type="ECO:0000256" key="9">
    <source>
        <dbReference type="SAM" id="MobiDB-lite"/>
    </source>
</evidence>
<evidence type="ECO:0000256" key="1">
    <source>
        <dbReference type="ARBA" id="ARBA00004191"/>
    </source>
</evidence>
<feature type="signal peptide" evidence="10">
    <location>
        <begin position="1"/>
        <end position="26"/>
    </location>
</feature>
<evidence type="ECO:0008006" key="13">
    <source>
        <dbReference type="Google" id="ProtNLM"/>
    </source>
</evidence>
<dbReference type="SUPFAM" id="SSF51126">
    <property type="entry name" value="Pectin lyase-like"/>
    <property type="match status" value="1"/>
</dbReference>
<dbReference type="AlphaFoldDB" id="A0AAN7R263"/>
<gene>
    <name evidence="11" type="ORF">SAY86_002124</name>
</gene>
<feature type="region of interest" description="Disordered" evidence="9">
    <location>
        <begin position="40"/>
        <end position="104"/>
    </location>
</feature>
<dbReference type="EMBL" id="JAXQNO010000013">
    <property type="protein sequence ID" value="KAK4785435.1"/>
    <property type="molecule type" value="Genomic_DNA"/>
</dbReference>
<dbReference type="Gene3D" id="2.160.20.10">
    <property type="entry name" value="Single-stranded right-handed beta-helix, Pectin lyase-like"/>
    <property type="match status" value="1"/>
</dbReference>
<dbReference type="Pfam" id="PF00295">
    <property type="entry name" value="Glyco_hydro_28"/>
    <property type="match status" value="1"/>
</dbReference>
<keyword evidence="6 8" id="KW-0326">Glycosidase</keyword>
<reference evidence="11 12" key="1">
    <citation type="journal article" date="2023" name="Hortic Res">
        <title>Pangenome of water caltrop reveals structural variations and asymmetric subgenome divergence after allopolyploidization.</title>
        <authorList>
            <person name="Zhang X."/>
            <person name="Chen Y."/>
            <person name="Wang L."/>
            <person name="Yuan Y."/>
            <person name="Fang M."/>
            <person name="Shi L."/>
            <person name="Lu R."/>
            <person name="Comes H.P."/>
            <person name="Ma Y."/>
            <person name="Chen Y."/>
            <person name="Huang G."/>
            <person name="Zhou Y."/>
            <person name="Zheng Z."/>
            <person name="Qiu Y."/>
        </authorList>
    </citation>
    <scope>NUCLEOTIDE SEQUENCE [LARGE SCALE GENOMIC DNA]</scope>
    <source>
        <strain evidence="11">F231</strain>
    </source>
</reference>
<comment type="subcellular location">
    <subcellularLocation>
        <location evidence="1">Secreted</location>
        <location evidence="1">Cell wall</location>
    </subcellularLocation>
</comment>